<evidence type="ECO:0000256" key="6">
    <source>
        <dbReference type="RuleBase" id="RU362006"/>
    </source>
</evidence>
<proteinExistence type="inferred from homology"/>
<gene>
    <name evidence="8" type="ORF">MHBO_003064</name>
</gene>
<dbReference type="Pfam" id="PF03134">
    <property type="entry name" value="TB2_DP1_HVA22"/>
    <property type="match status" value="1"/>
</dbReference>
<accession>A0ABV2APD2</accession>
<dbReference type="InterPro" id="IPR004345">
    <property type="entry name" value="TB2_DP1_HVA22"/>
</dbReference>
<feature type="transmembrane region" description="Helical" evidence="7">
    <location>
        <begin position="23"/>
        <end position="42"/>
    </location>
</feature>
<keyword evidence="9" id="KW-1185">Reference proteome</keyword>
<sequence>MSSKINKVEQTTKSEKINENPNVAKRVAVISFLLFCTAGTITGYLTNLFTSFVTGIVPVVKSIKLLQNYDTEKTKKILYYWIVYVLFTIIETNFDWKTRPFLVVNMAKICFFLLLMRDDFKYSEKFYRNTILPMYKKNEKRIIDFATILQEELENLREDISFFVREKIFSKKIAKTDLKEDEKTEKRKTVEKKGFLGIKRKSK</sequence>
<evidence type="ECO:0000256" key="5">
    <source>
        <dbReference type="ARBA" id="ARBA00023136"/>
    </source>
</evidence>
<evidence type="ECO:0000256" key="2">
    <source>
        <dbReference type="ARBA" id="ARBA00008573"/>
    </source>
</evidence>
<dbReference type="Proteomes" id="UP001439008">
    <property type="component" value="Unassembled WGS sequence"/>
</dbReference>
<protein>
    <submittedName>
        <fullName evidence="8">Uncharacterized protein</fullName>
    </submittedName>
</protein>
<comment type="subcellular location">
    <subcellularLocation>
        <location evidence="1 6">Membrane</location>
        <topology evidence="1 6">Multi-pass membrane protein</topology>
    </subcellularLocation>
</comment>
<feature type="transmembrane region" description="Helical" evidence="7">
    <location>
        <begin position="78"/>
        <end position="94"/>
    </location>
</feature>
<name>A0ABV2APD2_9EUKA</name>
<organism evidence="8 9">
    <name type="scientific">Bonamia ostreae</name>
    <dbReference type="NCBI Taxonomy" id="126728"/>
    <lineage>
        <taxon>Eukaryota</taxon>
        <taxon>Sar</taxon>
        <taxon>Rhizaria</taxon>
        <taxon>Endomyxa</taxon>
        <taxon>Ascetosporea</taxon>
        <taxon>Haplosporida</taxon>
        <taxon>Bonamia</taxon>
    </lineage>
</organism>
<dbReference type="PANTHER" id="PTHR12300:SF161">
    <property type="entry name" value="RECEPTOR EXPRESSION-ENHANCING PROTEIN"/>
    <property type="match status" value="1"/>
</dbReference>
<evidence type="ECO:0000256" key="4">
    <source>
        <dbReference type="ARBA" id="ARBA00022989"/>
    </source>
</evidence>
<reference evidence="8 9" key="1">
    <citation type="journal article" date="2024" name="BMC Biol.">
        <title>Comparative genomics of Ascetosporea gives new insight into the evolutionary basis for animal parasitism in Rhizaria.</title>
        <authorList>
            <person name="Hiltunen Thoren M."/>
            <person name="Onut-Brannstrom I."/>
            <person name="Alfjorden A."/>
            <person name="Peckova H."/>
            <person name="Swords F."/>
            <person name="Hooper C."/>
            <person name="Holzer A.S."/>
            <person name="Bass D."/>
            <person name="Burki F."/>
        </authorList>
    </citation>
    <scope>NUCLEOTIDE SEQUENCE [LARGE SCALE GENOMIC DNA]</scope>
    <source>
        <strain evidence="8">20-A016</strain>
    </source>
</reference>
<comment type="caution">
    <text evidence="8">The sequence shown here is derived from an EMBL/GenBank/DDBJ whole genome shotgun (WGS) entry which is preliminary data.</text>
</comment>
<keyword evidence="3 7" id="KW-0812">Transmembrane</keyword>
<dbReference type="EMBL" id="JBDODL010001459">
    <property type="protein sequence ID" value="MES1921537.1"/>
    <property type="molecule type" value="Genomic_DNA"/>
</dbReference>
<dbReference type="PANTHER" id="PTHR12300">
    <property type="entry name" value="HVA22-LIKE PROTEINS"/>
    <property type="match status" value="1"/>
</dbReference>
<evidence type="ECO:0000256" key="1">
    <source>
        <dbReference type="ARBA" id="ARBA00004141"/>
    </source>
</evidence>
<evidence type="ECO:0000256" key="3">
    <source>
        <dbReference type="ARBA" id="ARBA00022692"/>
    </source>
</evidence>
<comment type="similarity">
    <text evidence="2 6">Belongs to the DP1 family.</text>
</comment>
<keyword evidence="5 7" id="KW-0472">Membrane</keyword>
<keyword evidence="4 7" id="KW-1133">Transmembrane helix</keyword>
<evidence type="ECO:0000313" key="9">
    <source>
        <dbReference type="Proteomes" id="UP001439008"/>
    </source>
</evidence>
<evidence type="ECO:0000313" key="8">
    <source>
        <dbReference type="EMBL" id="MES1921537.1"/>
    </source>
</evidence>
<evidence type="ECO:0000256" key="7">
    <source>
        <dbReference type="SAM" id="Phobius"/>
    </source>
</evidence>